<dbReference type="Gene3D" id="3.40.50.11720">
    <property type="entry name" value="3-Deoxy-D-manno-octulosonic-acid transferase, N-terminal domain"/>
    <property type="match status" value="1"/>
</dbReference>
<evidence type="ECO:0000313" key="12">
    <source>
        <dbReference type="Proteomes" id="UP000254572"/>
    </source>
</evidence>
<feature type="active site" description="Proton acceptor" evidence="7">
    <location>
        <position position="59"/>
    </location>
</feature>
<comment type="catalytic activity">
    <reaction evidence="6 9">
        <text>lipid IVA (E. coli) + CMP-3-deoxy-beta-D-manno-octulosonate = alpha-Kdo-(2-&gt;6)-lipid IVA (E. coli) + CMP + H(+)</text>
        <dbReference type="Rhea" id="RHEA:28066"/>
        <dbReference type="ChEBI" id="CHEBI:15378"/>
        <dbReference type="ChEBI" id="CHEBI:58603"/>
        <dbReference type="ChEBI" id="CHEBI:60364"/>
        <dbReference type="ChEBI" id="CHEBI:60377"/>
        <dbReference type="ChEBI" id="CHEBI:85987"/>
        <dbReference type="EC" id="2.4.99.12"/>
    </reaction>
</comment>
<evidence type="ECO:0000256" key="6">
    <source>
        <dbReference type="ARBA" id="ARBA00049183"/>
    </source>
</evidence>
<comment type="subcellular location">
    <subcellularLocation>
        <location evidence="9">Cell membrane</location>
    </subcellularLocation>
</comment>
<reference evidence="11 12" key="1">
    <citation type="submission" date="2018-06" db="EMBL/GenBank/DDBJ databases">
        <authorList>
            <consortium name="Pathogen Informatics"/>
            <person name="Doyle S."/>
        </authorList>
    </citation>
    <scope>NUCLEOTIDE SEQUENCE [LARGE SCALE GENOMIC DNA]</scope>
    <source>
        <strain evidence="11 12">NCTC13294</strain>
    </source>
</reference>
<dbReference type="OrthoDB" id="9789797at2"/>
<evidence type="ECO:0000256" key="7">
    <source>
        <dbReference type="PIRSR" id="PIRSR639901-1"/>
    </source>
</evidence>
<evidence type="ECO:0000256" key="4">
    <source>
        <dbReference type="ARBA" id="ARBA00022679"/>
    </source>
</evidence>
<dbReference type="GO" id="GO:0005886">
    <property type="term" value="C:plasma membrane"/>
    <property type="evidence" value="ECO:0007669"/>
    <property type="project" value="UniProtKB-SubCell"/>
</dbReference>
<dbReference type="AlphaFoldDB" id="A0A381DXS4"/>
<dbReference type="UniPathway" id="UPA00958"/>
<comment type="function">
    <text evidence="9">Involved in lipopolysaccharide (LPS) biosynthesis. Catalyzes the transfer of 3-deoxy-D-manno-octulosonate (Kdo) residue(s) from CMP-Kdo to lipid IV(A), the tetraacyldisaccharide-1,4'-bisphosphate precursor of lipid A.</text>
</comment>
<keyword evidence="9" id="KW-0448">Lipopolysaccharide biosynthesis</keyword>
<dbReference type="PANTHER" id="PTHR42755">
    <property type="entry name" value="3-DEOXY-MANNO-OCTULOSONATE CYTIDYLYLTRANSFERASE"/>
    <property type="match status" value="1"/>
</dbReference>
<protein>
    <recommendedName>
        <fullName evidence="3 9">3-deoxy-D-manno-octulosonic acid transferase</fullName>
        <shortName evidence="9">Kdo transferase</shortName>
        <ecNumber evidence="2 9">2.4.99.12</ecNumber>
    </recommendedName>
    <alternativeName>
        <fullName evidence="5 9">Lipid IV(A) 3-deoxy-D-manno-octulosonic acid transferase</fullName>
    </alternativeName>
</protein>
<dbReference type="Gene3D" id="3.40.50.2000">
    <property type="entry name" value="Glycogen Phosphorylase B"/>
    <property type="match status" value="1"/>
</dbReference>
<dbReference type="GO" id="GO:0043842">
    <property type="term" value="F:Kdo transferase activity"/>
    <property type="evidence" value="ECO:0007669"/>
    <property type="project" value="UniProtKB-EC"/>
</dbReference>
<keyword evidence="9" id="KW-1003">Cell membrane</keyword>
<dbReference type="GO" id="GO:0009244">
    <property type="term" value="P:lipopolysaccharide core region biosynthetic process"/>
    <property type="evidence" value="ECO:0007669"/>
    <property type="project" value="UniProtKB-UniRule"/>
</dbReference>
<sequence>MNTLYNLLLHLLTPFALLRLYYKSRQNPAYRQHIQERFARLLPPALPNSLWVHTVSVGEFLAIRPLLDALLAAHPDHNLWLTCTTPTGRAQIAQYHTQHPDRTAYSYLPYDTSTNIRRTLDHIHPHLIILMETEIWPNLIRLAAKRGVPVQLSNARLSAKSLRSYYRYARYLMREPLTTLRIDAQTRFDARRYRVLGVPAAHITITPNLKYQTPATLPLPADIAAARTPDTWIAASTHEGEEQTIIATHCLLQQHLPHARLIIAPRHPERRDTIAQHIRDAGYTPRLRSQGETPRDSRDIYLLDTLGELKHYYRISDLAYIGGSLIPHGGHNPLEALHAGIPVTFGRSMYNFQHIRDALIHHPFARELADNRPETLAAALLALHDTPHKDAIRAYMAPYHNIVAAHQQHIDALLNEQKATTINIAQT</sequence>
<evidence type="ECO:0000256" key="2">
    <source>
        <dbReference type="ARBA" id="ARBA00012621"/>
    </source>
</evidence>
<keyword evidence="12" id="KW-1185">Reference proteome</keyword>
<dbReference type="Pfam" id="PF04413">
    <property type="entry name" value="Glycos_transf_N"/>
    <property type="match status" value="1"/>
</dbReference>
<evidence type="ECO:0000256" key="1">
    <source>
        <dbReference type="ARBA" id="ARBA00004713"/>
    </source>
</evidence>
<organism evidence="11 12">
    <name type="scientific">Cardiobacterium valvarum</name>
    <dbReference type="NCBI Taxonomy" id="194702"/>
    <lineage>
        <taxon>Bacteria</taxon>
        <taxon>Pseudomonadati</taxon>
        <taxon>Pseudomonadota</taxon>
        <taxon>Gammaproteobacteria</taxon>
        <taxon>Cardiobacteriales</taxon>
        <taxon>Cardiobacteriaceae</taxon>
        <taxon>Cardiobacterium</taxon>
    </lineage>
</organism>
<keyword evidence="9" id="KW-0472">Membrane</keyword>
<feature type="site" description="Transition state stabilizer" evidence="8">
    <location>
        <position position="210"/>
    </location>
</feature>
<evidence type="ECO:0000256" key="3">
    <source>
        <dbReference type="ARBA" id="ARBA00019077"/>
    </source>
</evidence>
<dbReference type="EMBL" id="UFUW01000001">
    <property type="protein sequence ID" value="SUX18091.1"/>
    <property type="molecule type" value="Genomic_DNA"/>
</dbReference>
<evidence type="ECO:0000256" key="5">
    <source>
        <dbReference type="ARBA" id="ARBA00031445"/>
    </source>
</evidence>
<dbReference type="InterPro" id="IPR039901">
    <property type="entry name" value="Kdotransferase"/>
</dbReference>
<evidence type="ECO:0000256" key="8">
    <source>
        <dbReference type="PIRSR" id="PIRSR639901-2"/>
    </source>
</evidence>
<dbReference type="PANTHER" id="PTHR42755:SF1">
    <property type="entry name" value="3-DEOXY-D-MANNO-OCTULOSONIC ACID TRANSFERASE, MITOCHONDRIAL-RELATED"/>
    <property type="match status" value="1"/>
</dbReference>
<gene>
    <name evidence="11" type="primary">waaA</name>
    <name evidence="11" type="ORF">NCTC13294_00190</name>
</gene>
<evidence type="ECO:0000259" key="10">
    <source>
        <dbReference type="Pfam" id="PF04413"/>
    </source>
</evidence>
<keyword evidence="4 9" id="KW-0808">Transferase</keyword>
<comment type="pathway">
    <text evidence="1 9">Bacterial outer membrane biogenesis; LPS core biosynthesis.</text>
</comment>
<evidence type="ECO:0000313" key="11">
    <source>
        <dbReference type="EMBL" id="SUX18091.1"/>
    </source>
</evidence>
<dbReference type="GO" id="GO:0009245">
    <property type="term" value="P:lipid A biosynthetic process"/>
    <property type="evidence" value="ECO:0007669"/>
    <property type="project" value="TreeGrafter"/>
</dbReference>
<dbReference type="Proteomes" id="UP000254572">
    <property type="component" value="Unassembled WGS sequence"/>
</dbReference>
<name>A0A381DXS4_9GAMM</name>
<dbReference type="SUPFAM" id="SSF53756">
    <property type="entry name" value="UDP-Glycosyltransferase/glycogen phosphorylase"/>
    <property type="match status" value="1"/>
</dbReference>
<dbReference type="InterPro" id="IPR007507">
    <property type="entry name" value="Glycos_transf_N"/>
</dbReference>
<evidence type="ECO:0000256" key="9">
    <source>
        <dbReference type="RuleBase" id="RU365103"/>
    </source>
</evidence>
<feature type="domain" description="3-deoxy-D-manno-octulosonic-acid transferase N-terminal" evidence="10">
    <location>
        <begin position="33"/>
        <end position="212"/>
    </location>
</feature>
<accession>A0A381DXS4</accession>
<dbReference type="EC" id="2.4.99.12" evidence="2 9"/>
<keyword evidence="11" id="KW-0328">Glycosyltransferase</keyword>
<dbReference type="RefSeq" id="WP_115610521.1">
    <property type="nucleotide sequence ID" value="NZ_JBHLZC010000001.1"/>
</dbReference>
<proteinExistence type="inferred from homology"/>
<feature type="site" description="Transition state stabilizer" evidence="8">
    <location>
        <position position="132"/>
    </location>
</feature>
<dbReference type="InterPro" id="IPR038107">
    <property type="entry name" value="Glycos_transf_N_sf"/>
</dbReference>
<comment type="similarity">
    <text evidence="9">Belongs to the glycosyltransferase group 1 family.</text>
</comment>